<protein>
    <submittedName>
        <fullName evidence="2">Divalent cation tolerance protein CutA</fullName>
    </submittedName>
</protein>
<gene>
    <name evidence="2" type="ORF">GRI42_11285</name>
</gene>
<dbReference type="InterPro" id="IPR015867">
    <property type="entry name" value="N-reg_PII/ATP_PRibTrfase_C"/>
</dbReference>
<organism evidence="2 3">
    <name type="scientific">Qipengyuania gaetbuli</name>
    <dbReference type="NCBI Taxonomy" id="266952"/>
    <lineage>
        <taxon>Bacteria</taxon>
        <taxon>Pseudomonadati</taxon>
        <taxon>Pseudomonadota</taxon>
        <taxon>Alphaproteobacteria</taxon>
        <taxon>Sphingomonadales</taxon>
        <taxon>Erythrobacteraceae</taxon>
        <taxon>Qipengyuania</taxon>
    </lineage>
</organism>
<accession>A0A844Y1M0</accession>
<dbReference type="Gene3D" id="3.30.70.120">
    <property type="match status" value="1"/>
</dbReference>
<name>A0A844Y1M0_9SPHN</name>
<dbReference type="OrthoDB" id="37622at2"/>
<evidence type="ECO:0000256" key="1">
    <source>
        <dbReference type="ARBA" id="ARBA00010169"/>
    </source>
</evidence>
<dbReference type="AlphaFoldDB" id="A0A844Y1M0"/>
<dbReference type="GO" id="GO:0010038">
    <property type="term" value="P:response to metal ion"/>
    <property type="evidence" value="ECO:0007669"/>
    <property type="project" value="InterPro"/>
</dbReference>
<reference evidence="2 3" key="1">
    <citation type="submission" date="2019-12" db="EMBL/GenBank/DDBJ databases">
        <title>Genomic-based taxomic classification of the family Erythrobacteraceae.</title>
        <authorList>
            <person name="Xu L."/>
        </authorList>
    </citation>
    <scope>NUCLEOTIDE SEQUENCE [LARGE SCALE GENOMIC DNA]</scope>
    <source>
        <strain evidence="2 3">DSM 16225</strain>
    </source>
</reference>
<dbReference type="PANTHER" id="PTHR23419">
    <property type="entry name" value="DIVALENT CATION TOLERANCE CUTA-RELATED"/>
    <property type="match status" value="1"/>
</dbReference>
<evidence type="ECO:0000313" key="2">
    <source>
        <dbReference type="EMBL" id="MXO51884.1"/>
    </source>
</evidence>
<dbReference type="GO" id="GO:0005507">
    <property type="term" value="F:copper ion binding"/>
    <property type="evidence" value="ECO:0007669"/>
    <property type="project" value="TreeGrafter"/>
</dbReference>
<dbReference type="SUPFAM" id="SSF54913">
    <property type="entry name" value="GlnB-like"/>
    <property type="match status" value="1"/>
</dbReference>
<dbReference type="RefSeq" id="WP_160608580.1">
    <property type="nucleotide sequence ID" value="NZ_WTYF01000004.1"/>
</dbReference>
<comment type="caution">
    <text evidence="2">The sequence shown here is derived from an EMBL/GenBank/DDBJ whole genome shotgun (WGS) entry which is preliminary data.</text>
</comment>
<keyword evidence="3" id="KW-1185">Reference proteome</keyword>
<dbReference type="Proteomes" id="UP000444185">
    <property type="component" value="Unassembled WGS sequence"/>
</dbReference>
<evidence type="ECO:0000313" key="3">
    <source>
        <dbReference type="Proteomes" id="UP000444185"/>
    </source>
</evidence>
<proteinExistence type="inferred from homology"/>
<sequence>MTALVYCPFPDAETAQRIGGQLIDEGLIACINIGSSITSLFAWDGERGSAEETPALLKTDAALLEQAIARLEALHPYESPAILGWPCQAGAATRSWLGGLATGGRNAGK</sequence>
<dbReference type="InterPro" id="IPR011322">
    <property type="entry name" value="N-reg_PII-like_a/b"/>
</dbReference>
<dbReference type="Pfam" id="PF03091">
    <property type="entry name" value="CutA1"/>
    <property type="match status" value="1"/>
</dbReference>
<dbReference type="PANTHER" id="PTHR23419:SF8">
    <property type="entry name" value="FI09726P"/>
    <property type="match status" value="1"/>
</dbReference>
<comment type="similarity">
    <text evidence="1">Belongs to the CutA family.</text>
</comment>
<dbReference type="EMBL" id="WTYF01000004">
    <property type="protein sequence ID" value="MXO51884.1"/>
    <property type="molecule type" value="Genomic_DNA"/>
</dbReference>
<dbReference type="InterPro" id="IPR004323">
    <property type="entry name" value="Ion_tolerance_CutA"/>
</dbReference>